<organism evidence="3 4">
    <name type="scientific">Streptomyces sannanensis</name>
    <dbReference type="NCBI Taxonomy" id="285536"/>
    <lineage>
        <taxon>Bacteria</taxon>
        <taxon>Bacillati</taxon>
        <taxon>Actinomycetota</taxon>
        <taxon>Actinomycetes</taxon>
        <taxon>Kitasatosporales</taxon>
        <taxon>Streptomycetaceae</taxon>
        <taxon>Streptomyces</taxon>
    </lineage>
</organism>
<proteinExistence type="predicted"/>
<dbReference type="CDD" id="cd04301">
    <property type="entry name" value="NAT_SF"/>
    <property type="match status" value="1"/>
</dbReference>
<feature type="compositionally biased region" description="Polar residues" evidence="1">
    <location>
        <begin position="215"/>
        <end position="227"/>
    </location>
</feature>
<dbReference type="Gene3D" id="3.40.630.30">
    <property type="match status" value="1"/>
</dbReference>
<protein>
    <submittedName>
        <fullName evidence="3">GNAT family N-acetyltransferase</fullName>
    </submittedName>
</protein>
<evidence type="ECO:0000313" key="4">
    <source>
        <dbReference type="Proteomes" id="UP001499990"/>
    </source>
</evidence>
<reference evidence="4" key="1">
    <citation type="journal article" date="2019" name="Int. J. Syst. Evol. Microbiol.">
        <title>The Global Catalogue of Microorganisms (GCM) 10K type strain sequencing project: providing services to taxonomists for standard genome sequencing and annotation.</title>
        <authorList>
            <consortium name="The Broad Institute Genomics Platform"/>
            <consortium name="The Broad Institute Genome Sequencing Center for Infectious Disease"/>
            <person name="Wu L."/>
            <person name="Ma J."/>
        </authorList>
    </citation>
    <scope>NUCLEOTIDE SEQUENCE [LARGE SCALE GENOMIC DNA]</scope>
    <source>
        <strain evidence="4">JCM 9651</strain>
    </source>
</reference>
<evidence type="ECO:0000313" key="3">
    <source>
        <dbReference type="EMBL" id="GAA3381443.1"/>
    </source>
</evidence>
<dbReference type="PANTHER" id="PTHR43441">
    <property type="entry name" value="RIBOSOMAL-PROTEIN-SERINE ACETYLTRANSFERASE"/>
    <property type="match status" value="1"/>
</dbReference>
<dbReference type="EMBL" id="BAAAYL010000004">
    <property type="protein sequence ID" value="GAA3381443.1"/>
    <property type="molecule type" value="Genomic_DNA"/>
</dbReference>
<dbReference type="InterPro" id="IPR000182">
    <property type="entry name" value="GNAT_dom"/>
</dbReference>
<gene>
    <name evidence="3" type="ORF">GCM10020367_72710</name>
</gene>
<name>A0ABP6SP38_9ACTN</name>
<sequence>MSTSARLPASRNPADRRVFVRTTLDLGDVLLHPWGREAAEPETMLDGLIAAAADPLIALWNPLATADRSDALVWLESRDGGWDRGASASFAVLTATDGALLGSVTLRWVDRADGLAMIGYWTLPAARGRGVATRATRAVTSWAFRMADARRIEIAHAVGNEASCRVAHRCGYLPEGTLRDSHRFGDGAYHDEHLHARLATDPDPTNPTGEPTVYGNPTTGQASDTSR</sequence>
<feature type="domain" description="N-acetyltransferase" evidence="2">
    <location>
        <begin position="43"/>
        <end position="201"/>
    </location>
</feature>
<dbReference type="InterPro" id="IPR016181">
    <property type="entry name" value="Acyl_CoA_acyltransferase"/>
</dbReference>
<evidence type="ECO:0000259" key="2">
    <source>
        <dbReference type="PROSITE" id="PS51186"/>
    </source>
</evidence>
<evidence type="ECO:0000256" key="1">
    <source>
        <dbReference type="SAM" id="MobiDB-lite"/>
    </source>
</evidence>
<comment type="caution">
    <text evidence="3">The sequence shown here is derived from an EMBL/GenBank/DDBJ whole genome shotgun (WGS) entry which is preliminary data.</text>
</comment>
<feature type="region of interest" description="Disordered" evidence="1">
    <location>
        <begin position="198"/>
        <end position="227"/>
    </location>
</feature>
<dbReference type="Proteomes" id="UP001499990">
    <property type="component" value="Unassembled WGS sequence"/>
</dbReference>
<dbReference type="PROSITE" id="PS51186">
    <property type="entry name" value="GNAT"/>
    <property type="match status" value="1"/>
</dbReference>
<dbReference type="InterPro" id="IPR051908">
    <property type="entry name" value="Ribosomal_N-acetyltransferase"/>
</dbReference>
<dbReference type="SUPFAM" id="SSF55729">
    <property type="entry name" value="Acyl-CoA N-acyltransferases (Nat)"/>
    <property type="match status" value="1"/>
</dbReference>
<accession>A0ABP6SP38</accession>
<dbReference type="PANTHER" id="PTHR43441:SF10">
    <property type="entry name" value="ACETYLTRANSFERASE"/>
    <property type="match status" value="1"/>
</dbReference>
<keyword evidence="4" id="KW-1185">Reference proteome</keyword>
<dbReference type="Pfam" id="PF13302">
    <property type="entry name" value="Acetyltransf_3"/>
    <property type="match status" value="1"/>
</dbReference>
<dbReference type="RefSeq" id="WP_345045912.1">
    <property type="nucleotide sequence ID" value="NZ_BAAAYL010000004.1"/>
</dbReference>